<evidence type="ECO:0000313" key="2">
    <source>
        <dbReference type="EMBL" id="TNN54122.1"/>
    </source>
</evidence>
<reference evidence="2 3" key="1">
    <citation type="submission" date="2019-03" db="EMBL/GenBank/DDBJ databases">
        <title>First draft genome of Liparis tanakae, snailfish: a comprehensive survey of snailfish specific genes.</title>
        <authorList>
            <person name="Kim W."/>
            <person name="Song I."/>
            <person name="Jeong J.-H."/>
            <person name="Kim D."/>
            <person name="Kim S."/>
            <person name="Ryu S."/>
            <person name="Song J.Y."/>
            <person name="Lee S.K."/>
        </authorList>
    </citation>
    <scope>NUCLEOTIDE SEQUENCE [LARGE SCALE GENOMIC DNA]</scope>
    <source>
        <tissue evidence="2">Muscle</tissue>
    </source>
</reference>
<evidence type="ECO:0000313" key="3">
    <source>
        <dbReference type="Proteomes" id="UP000314294"/>
    </source>
</evidence>
<comment type="caution">
    <text evidence="2">The sequence shown here is derived from an EMBL/GenBank/DDBJ whole genome shotgun (WGS) entry which is preliminary data.</text>
</comment>
<accession>A0A4Z2GN82</accession>
<name>A0A4Z2GN82_9TELE</name>
<protein>
    <submittedName>
        <fullName evidence="2">Uncharacterized protein</fullName>
    </submittedName>
</protein>
<proteinExistence type="predicted"/>
<feature type="compositionally biased region" description="Basic and acidic residues" evidence="1">
    <location>
        <begin position="1"/>
        <end position="10"/>
    </location>
</feature>
<dbReference type="EMBL" id="SRLO01000495">
    <property type="protein sequence ID" value="TNN54122.1"/>
    <property type="molecule type" value="Genomic_DNA"/>
</dbReference>
<gene>
    <name evidence="2" type="ORF">EYF80_035681</name>
</gene>
<evidence type="ECO:0000256" key="1">
    <source>
        <dbReference type="SAM" id="MobiDB-lite"/>
    </source>
</evidence>
<organism evidence="2 3">
    <name type="scientific">Liparis tanakae</name>
    <name type="common">Tanaka's snailfish</name>
    <dbReference type="NCBI Taxonomy" id="230148"/>
    <lineage>
        <taxon>Eukaryota</taxon>
        <taxon>Metazoa</taxon>
        <taxon>Chordata</taxon>
        <taxon>Craniata</taxon>
        <taxon>Vertebrata</taxon>
        <taxon>Euteleostomi</taxon>
        <taxon>Actinopterygii</taxon>
        <taxon>Neopterygii</taxon>
        <taxon>Teleostei</taxon>
        <taxon>Neoteleostei</taxon>
        <taxon>Acanthomorphata</taxon>
        <taxon>Eupercaria</taxon>
        <taxon>Perciformes</taxon>
        <taxon>Cottioidei</taxon>
        <taxon>Cottales</taxon>
        <taxon>Liparidae</taxon>
        <taxon>Liparis</taxon>
    </lineage>
</organism>
<feature type="compositionally biased region" description="Acidic residues" evidence="1">
    <location>
        <begin position="69"/>
        <end position="81"/>
    </location>
</feature>
<dbReference type="AlphaFoldDB" id="A0A4Z2GN82"/>
<keyword evidence="3" id="KW-1185">Reference proteome</keyword>
<sequence>MAGQRSHKEPLGATRSHTEPQGATRSHTEPLGATRSPEHGDSGPSGLEDVSSGETAERKASVRMRSLREDEEGLREDEESP</sequence>
<dbReference type="Proteomes" id="UP000314294">
    <property type="component" value="Unassembled WGS sequence"/>
</dbReference>
<feature type="region of interest" description="Disordered" evidence="1">
    <location>
        <begin position="1"/>
        <end position="81"/>
    </location>
</feature>